<gene>
    <name evidence="3" type="ORF">ANCDUO_00642</name>
</gene>
<dbReference type="GO" id="GO:0005764">
    <property type="term" value="C:lysosome"/>
    <property type="evidence" value="ECO:0007669"/>
    <property type="project" value="TreeGrafter"/>
</dbReference>
<comment type="similarity">
    <text evidence="1">Belongs to the peptidase A1 family.</text>
</comment>
<dbReference type="Gene3D" id="2.40.70.10">
    <property type="entry name" value="Acid Proteases"/>
    <property type="match status" value="1"/>
</dbReference>
<dbReference type="GO" id="GO:0004190">
    <property type="term" value="F:aspartic-type endopeptidase activity"/>
    <property type="evidence" value="ECO:0007669"/>
    <property type="project" value="InterPro"/>
</dbReference>
<protein>
    <recommendedName>
        <fullName evidence="2">Peptidase A1 domain-containing protein</fullName>
    </recommendedName>
</protein>
<dbReference type="PANTHER" id="PTHR47966:SF45">
    <property type="entry name" value="PEPTIDASE A1 DOMAIN-CONTAINING PROTEIN"/>
    <property type="match status" value="1"/>
</dbReference>
<dbReference type="PANTHER" id="PTHR47966">
    <property type="entry name" value="BETA-SITE APP-CLEAVING ENZYME, ISOFORM A-RELATED"/>
    <property type="match status" value="1"/>
</dbReference>
<name>A0A0C2HHB2_9BILA</name>
<dbReference type="OrthoDB" id="5794195at2759"/>
<dbReference type="AlphaFoldDB" id="A0A0C2HHB2"/>
<keyword evidence="4" id="KW-1185">Reference proteome</keyword>
<dbReference type="InterPro" id="IPR033121">
    <property type="entry name" value="PEPTIDASE_A1"/>
</dbReference>
<feature type="domain" description="Peptidase A1" evidence="2">
    <location>
        <begin position="1"/>
        <end position="93"/>
    </location>
</feature>
<accession>A0A0C2HHB2</accession>
<dbReference type="GO" id="GO:0006508">
    <property type="term" value="P:proteolysis"/>
    <property type="evidence" value="ECO:0007669"/>
    <property type="project" value="InterPro"/>
</dbReference>
<dbReference type="EMBL" id="KN726238">
    <property type="protein sequence ID" value="KIH69016.1"/>
    <property type="molecule type" value="Genomic_DNA"/>
</dbReference>
<proteinExistence type="inferred from homology"/>
<reference evidence="3 4" key="1">
    <citation type="submission" date="2013-12" db="EMBL/GenBank/DDBJ databases">
        <title>Draft genome of the parsitic nematode Ancylostoma duodenale.</title>
        <authorList>
            <person name="Mitreva M."/>
        </authorList>
    </citation>
    <scope>NUCLEOTIDE SEQUENCE [LARGE SCALE GENOMIC DNA]</scope>
    <source>
        <strain evidence="3 4">Zhejiang</strain>
    </source>
</reference>
<dbReference type="PROSITE" id="PS51767">
    <property type="entry name" value="PEPTIDASE_A1"/>
    <property type="match status" value="1"/>
</dbReference>
<dbReference type="InterPro" id="IPR021109">
    <property type="entry name" value="Peptidase_aspartic_dom_sf"/>
</dbReference>
<evidence type="ECO:0000313" key="4">
    <source>
        <dbReference type="Proteomes" id="UP000054047"/>
    </source>
</evidence>
<dbReference type="Proteomes" id="UP000054047">
    <property type="component" value="Unassembled WGS sequence"/>
</dbReference>
<evidence type="ECO:0000313" key="3">
    <source>
        <dbReference type="EMBL" id="KIH69016.1"/>
    </source>
</evidence>
<sequence>MHCSCSHTLVKFDKDEKLYFIDCKTKESIVLHIGEHSYPIEASNFVLDLGEDKCILTMSGYTTWWGPQWILGDPFIRQYCNIHDMGLKRIGFAKSRQ</sequence>
<dbReference type="InterPro" id="IPR001461">
    <property type="entry name" value="Aspartic_peptidase_A1"/>
</dbReference>
<dbReference type="SUPFAM" id="SSF50630">
    <property type="entry name" value="Acid proteases"/>
    <property type="match status" value="1"/>
</dbReference>
<evidence type="ECO:0000259" key="2">
    <source>
        <dbReference type="PROSITE" id="PS51767"/>
    </source>
</evidence>
<dbReference type="Pfam" id="PF00026">
    <property type="entry name" value="Asp"/>
    <property type="match status" value="1"/>
</dbReference>
<evidence type="ECO:0000256" key="1">
    <source>
        <dbReference type="ARBA" id="ARBA00007447"/>
    </source>
</evidence>
<organism evidence="3 4">
    <name type="scientific">Ancylostoma duodenale</name>
    <dbReference type="NCBI Taxonomy" id="51022"/>
    <lineage>
        <taxon>Eukaryota</taxon>
        <taxon>Metazoa</taxon>
        <taxon>Ecdysozoa</taxon>
        <taxon>Nematoda</taxon>
        <taxon>Chromadorea</taxon>
        <taxon>Rhabditida</taxon>
        <taxon>Rhabditina</taxon>
        <taxon>Rhabditomorpha</taxon>
        <taxon>Strongyloidea</taxon>
        <taxon>Ancylostomatidae</taxon>
        <taxon>Ancylostomatinae</taxon>
        <taxon>Ancylostoma</taxon>
    </lineage>
</organism>